<dbReference type="AlphaFoldDB" id="A0A1Y0D1S7"/>
<accession>A0A1Y0D1S7</accession>
<dbReference type="KEGG" id="opf:CBP31_01500"/>
<gene>
    <name evidence="1" type="ORF">CBP31_01500</name>
</gene>
<evidence type="ECO:0000313" key="1">
    <source>
        <dbReference type="EMBL" id="ART81471.1"/>
    </source>
</evidence>
<dbReference type="RefSeq" id="WP_087034554.1">
    <property type="nucleotide sequence ID" value="NZ_CP021377.1"/>
</dbReference>
<organism evidence="1 2">
    <name type="scientific">Oceanisphaera profunda</name>
    <dbReference type="NCBI Taxonomy" id="1416627"/>
    <lineage>
        <taxon>Bacteria</taxon>
        <taxon>Pseudomonadati</taxon>
        <taxon>Pseudomonadota</taxon>
        <taxon>Gammaproteobacteria</taxon>
        <taxon>Aeromonadales</taxon>
        <taxon>Aeromonadaceae</taxon>
        <taxon>Oceanisphaera</taxon>
    </lineage>
</organism>
<dbReference type="EMBL" id="CP021377">
    <property type="protein sequence ID" value="ART81471.1"/>
    <property type="molecule type" value="Genomic_DNA"/>
</dbReference>
<protein>
    <submittedName>
        <fullName evidence="1">Uncharacterized protein</fullName>
    </submittedName>
</protein>
<name>A0A1Y0D1S7_9GAMM</name>
<reference evidence="1 2" key="1">
    <citation type="journal article" date="2014" name="Int. J. Syst. Evol. Microbiol.">
        <title>Oceanisphaera profunda sp. nov., a marine bacterium isolated from deep-sea sediment, and emended description of the genus Oceanisphaera.</title>
        <authorList>
            <person name="Xu Z."/>
            <person name="Zhang X.Y."/>
            <person name="Su H.N."/>
            <person name="Yu Z.C."/>
            <person name="Liu C."/>
            <person name="Li H."/>
            <person name="Chen X.L."/>
            <person name="Song X.Y."/>
            <person name="Xie B.B."/>
            <person name="Qin Q.L."/>
            <person name="Zhou B.C."/>
            <person name="Shi M."/>
            <person name="Huang Y."/>
            <person name="Zhang Y.Z."/>
        </authorList>
    </citation>
    <scope>NUCLEOTIDE SEQUENCE [LARGE SCALE GENOMIC DNA]</scope>
    <source>
        <strain evidence="1 2">SM1222</strain>
    </source>
</reference>
<dbReference type="Proteomes" id="UP000243937">
    <property type="component" value="Chromosome"/>
</dbReference>
<proteinExistence type="predicted"/>
<sequence length="60" mass="6800">MLGAVFKSIQLRWPGEQVAGYKYDIFRGCLFGEEDFATVLLGVVFKTTQLRRGLEFGDPQ</sequence>
<keyword evidence="2" id="KW-1185">Reference proteome</keyword>
<evidence type="ECO:0000313" key="2">
    <source>
        <dbReference type="Proteomes" id="UP000243937"/>
    </source>
</evidence>